<keyword evidence="2" id="KW-1185">Reference proteome</keyword>
<dbReference type="AlphaFoldDB" id="A0A1B2HU56"/>
<gene>
    <name evidence="1" type="ORF">BBK82_39925</name>
</gene>
<name>A0A1B2HU56_9PSEU</name>
<dbReference type="STRING" id="1586287.BBK82_39925"/>
<dbReference type="KEGG" id="led:BBK82_39925"/>
<proteinExistence type="predicted"/>
<evidence type="ECO:0000313" key="2">
    <source>
        <dbReference type="Proteomes" id="UP000093053"/>
    </source>
</evidence>
<dbReference type="Proteomes" id="UP000093053">
    <property type="component" value="Chromosome"/>
</dbReference>
<accession>A0A1B2HU56</accession>
<sequence length="248" mass="27960">MGTSPNWLSRYESGQRDQVWLELLRLGDRVRESDWADEAQLVCDAMARRARHNVELIVERLGNDGYRFHRNDDEQTPVAPHVPPKPDAEACVAWLEETFGPIPMTVSSWVRIVGDVWLVGTHPKWEASAAADPLVFEVERGSGGGLREYFEEEWAGHQEWRKEEPDEAGLFVLPTAPDMLHKDNTSGGGPYGIVLPDDAADALFSWETTMPFVSYLNWVFANAGFPWDTGDEGQYEVRYRLGQGLLGL</sequence>
<evidence type="ECO:0000313" key="1">
    <source>
        <dbReference type="EMBL" id="ANZ41228.1"/>
    </source>
</evidence>
<dbReference type="EMBL" id="CP016793">
    <property type="protein sequence ID" value="ANZ41228.1"/>
    <property type="molecule type" value="Genomic_DNA"/>
</dbReference>
<organism evidence="1 2">
    <name type="scientific">Lentzea guizhouensis</name>
    <dbReference type="NCBI Taxonomy" id="1586287"/>
    <lineage>
        <taxon>Bacteria</taxon>
        <taxon>Bacillati</taxon>
        <taxon>Actinomycetota</taxon>
        <taxon>Actinomycetes</taxon>
        <taxon>Pseudonocardiales</taxon>
        <taxon>Pseudonocardiaceae</taxon>
        <taxon>Lentzea</taxon>
    </lineage>
</organism>
<protein>
    <submittedName>
        <fullName evidence="1">Uncharacterized protein</fullName>
    </submittedName>
</protein>
<reference evidence="1 2" key="1">
    <citation type="submission" date="2016-07" db="EMBL/GenBank/DDBJ databases">
        <title>Complete genome sequence of the Lentzea guizhouensis DHS C013.</title>
        <authorList>
            <person name="Cao C."/>
        </authorList>
    </citation>
    <scope>NUCLEOTIDE SEQUENCE [LARGE SCALE GENOMIC DNA]</scope>
    <source>
        <strain evidence="1 2">DHS C013</strain>
    </source>
</reference>
<dbReference type="RefSeq" id="WP_065919565.1">
    <property type="nucleotide sequence ID" value="NZ_CP016793.1"/>
</dbReference>
<dbReference type="OrthoDB" id="1333924at2"/>